<feature type="transmembrane region" description="Helical" evidence="1">
    <location>
        <begin position="57"/>
        <end position="77"/>
    </location>
</feature>
<accession>A0A0H1BNY0</accession>
<evidence type="ECO:0000313" key="2">
    <source>
        <dbReference type="EMBL" id="KLJ10851.1"/>
    </source>
</evidence>
<evidence type="ECO:0000256" key="1">
    <source>
        <dbReference type="SAM" id="Phobius"/>
    </source>
</evidence>
<keyword evidence="1" id="KW-0472">Membrane</keyword>
<keyword evidence="1" id="KW-0812">Transmembrane</keyword>
<keyword evidence="3" id="KW-1185">Reference proteome</keyword>
<dbReference type="OrthoDB" id="4191107at2759"/>
<keyword evidence="1" id="KW-1133">Transmembrane helix</keyword>
<dbReference type="AlphaFoldDB" id="A0A0H1BNY0"/>
<sequence>MSDHCHRVFYECSYNTSNHFLSADKVEILLSMIVFSSINSSHSIFKSMINSVSISQSVTQSLTLSSVISLFTVNLFISVLLQIIADSFILKIFILSVFSAAL</sequence>
<protein>
    <submittedName>
        <fullName evidence="2">Uncharacterized protein</fullName>
    </submittedName>
</protein>
<comment type="caution">
    <text evidence="2">The sequence shown here is derived from an EMBL/GenBank/DDBJ whole genome shotgun (WGS) entry which is preliminary data.</text>
</comment>
<organism evidence="2 3">
    <name type="scientific">Blastomyces silverae</name>
    <dbReference type="NCBI Taxonomy" id="2060906"/>
    <lineage>
        <taxon>Eukaryota</taxon>
        <taxon>Fungi</taxon>
        <taxon>Dikarya</taxon>
        <taxon>Ascomycota</taxon>
        <taxon>Pezizomycotina</taxon>
        <taxon>Eurotiomycetes</taxon>
        <taxon>Eurotiomycetidae</taxon>
        <taxon>Onygenales</taxon>
        <taxon>Ajellomycetaceae</taxon>
        <taxon>Blastomyces</taxon>
    </lineage>
</organism>
<proteinExistence type="predicted"/>
<evidence type="ECO:0000313" key="3">
    <source>
        <dbReference type="Proteomes" id="UP000053573"/>
    </source>
</evidence>
<gene>
    <name evidence="2" type="ORF">EMPG_13796</name>
</gene>
<name>A0A0H1BNY0_9EURO</name>
<dbReference type="EMBL" id="LDEV01001877">
    <property type="protein sequence ID" value="KLJ10851.1"/>
    <property type="molecule type" value="Genomic_DNA"/>
</dbReference>
<dbReference type="Proteomes" id="UP000053573">
    <property type="component" value="Unassembled WGS sequence"/>
</dbReference>
<reference evidence="3" key="1">
    <citation type="journal article" date="2015" name="PLoS Genet.">
        <title>The dynamic genome and transcriptome of the human fungal pathogen Blastomyces and close relative Emmonsia.</title>
        <authorList>
            <person name="Munoz J.F."/>
            <person name="Gauthier G.M."/>
            <person name="Desjardins C.A."/>
            <person name="Gallo J.E."/>
            <person name="Holder J."/>
            <person name="Sullivan T.D."/>
            <person name="Marty A.J."/>
            <person name="Carmen J.C."/>
            <person name="Chen Z."/>
            <person name="Ding L."/>
            <person name="Gujja S."/>
            <person name="Magrini V."/>
            <person name="Misas E."/>
            <person name="Mitreva M."/>
            <person name="Priest M."/>
            <person name="Saif S."/>
            <person name="Whiston E.A."/>
            <person name="Young S."/>
            <person name="Zeng Q."/>
            <person name="Goldman W.E."/>
            <person name="Mardis E.R."/>
            <person name="Taylor J.W."/>
            <person name="McEwen J.G."/>
            <person name="Clay O.K."/>
            <person name="Klein B.S."/>
            <person name="Cuomo C.A."/>
        </authorList>
    </citation>
    <scope>NUCLEOTIDE SEQUENCE [LARGE SCALE GENOMIC DNA]</scope>
    <source>
        <strain evidence="3">UAMH 139</strain>
    </source>
</reference>